<dbReference type="SUPFAM" id="SSF54593">
    <property type="entry name" value="Glyoxalase/Bleomycin resistance protein/Dihydroxybiphenyl dioxygenase"/>
    <property type="match status" value="1"/>
</dbReference>
<dbReference type="Gene3D" id="3.10.180.10">
    <property type="entry name" value="2,3-Dihydroxybiphenyl 1,2-Dioxygenase, domain 1"/>
    <property type="match status" value="1"/>
</dbReference>
<dbReference type="InterPro" id="IPR029068">
    <property type="entry name" value="Glyas_Bleomycin-R_OHBP_Dase"/>
</dbReference>
<dbReference type="InterPro" id="IPR037523">
    <property type="entry name" value="VOC_core"/>
</dbReference>
<protein>
    <submittedName>
        <fullName evidence="2">VOC family protein</fullName>
    </submittedName>
</protein>
<dbReference type="Pfam" id="PF00903">
    <property type="entry name" value="Glyoxalase"/>
    <property type="match status" value="1"/>
</dbReference>
<reference evidence="2 3" key="1">
    <citation type="submission" date="2018-11" db="EMBL/GenBank/DDBJ databases">
        <title>Trebonia kvetii gen.nov., sp.nov., a novel acidophilic actinobacterium, and proposal of the new actinobacterial family Treboniaceae fam. nov.</title>
        <authorList>
            <person name="Rapoport D."/>
            <person name="Sagova-Mareckova M."/>
            <person name="Sedlacek I."/>
            <person name="Provaznik J."/>
            <person name="Kralova S."/>
            <person name="Pavlinic D."/>
            <person name="Benes V."/>
            <person name="Kopecky J."/>
        </authorList>
    </citation>
    <scope>NUCLEOTIDE SEQUENCE [LARGE SCALE GENOMIC DNA]</scope>
    <source>
        <strain evidence="2 3">15Tr583</strain>
    </source>
</reference>
<dbReference type="PROSITE" id="PS51819">
    <property type="entry name" value="VOC"/>
    <property type="match status" value="1"/>
</dbReference>
<dbReference type="Proteomes" id="UP000460272">
    <property type="component" value="Unassembled WGS sequence"/>
</dbReference>
<dbReference type="OrthoDB" id="115162at2"/>
<feature type="domain" description="VOC" evidence="1">
    <location>
        <begin position="2"/>
        <end position="126"/>
    </location>
</feature>
<organism evidence="2 3">
    <name type="scientific">Trebonia kvetii</name>
    <dbReference type="NCBI Taxonomy" id="2480626"/>
    <lineage>
        <taxon>Bacteria</taxon>
        <taxon>Bacillati</taxon>
        <taxon>Actinomycetota</taxon>
        <taxon>Actinomycetes</taxon>
        <taxon>Streptosporangiales</taxon>
        <taxon>Treboniaceae</taxon>
        <taxon>Trebonia</taxon>
    </lineage>
</organism>
<dbReference type="AlphaFoldDB" id="A0A6P2BP21"/>
<dbReference type="EMBL" id="RPFW01000008">
    <property type="protein sequence ID" value="TVZ00819.1"/>
    <property type="molecule type" value="Genomic_DNA"/>
</dbReference>
<evidence type="ECO:0000313" key="2">
    <source>
        <dbReference type="EMBL" id="TVZ00819.1"/>
    </source>
</evidence>
<comment type="caution">
    <text evidence="2">The sequence shown here is derived from an EMBL/GenBank/DDBJ whole genome shotgun (WGS) entry which is preliminary data.</text>
</comment>
<proteinExistence type="predicted"/>
<keyword evidence="3" id="KW-1185">Reference proteome</keyword>
<name>A0A6P2BP21_9ACTN</name>
<dbReference type="PANTHER" id="PTHR34109">
    <property type="entry name" value="BNAUNNG04460D PROTEIN-RELATED"/>
    <property type="match status" value="1"/>
</dbReference>
<evidence type="ECO:0000313" key="3">
    <source>
        <dbReference type="Proteomes" id="UP000460272"/>
    </source>
</evidence>
<dbReference type="InterPro" id="IPR004360">
    <property type="entry name" value="Glyas_Fos-R_dOase_dom"/>
</dbReference>
<accession>A0A6P2BP21</accession>
<evidence type="ECO:0000259" key="1">
    <source>
        <dbReference type="PROSITE" id="PS51819"/>
    </source>
</evidence>
<dbReference type="RefSeq" id="WP_145860590.1">
    <property type="nucleotide sequence ID" value="NZ_RPFW01000008.1"/>
</dbReference>
<gene>
    <name evidence="2" type="ORF">EAS64_36320</name>
</gene>
<sequence>MKFLSVMPNLYTADIEASVAFYRDLLGGTETFRTPASGTPVHVEIRVGDVTVAISDRDEVEPQGLPAPSPGHPFELVVWCDSADEAVAGLRAAGVQVLVEPSAHASGNRRGYLADPDGNWIAVVSA</sequence>